<evidence type="ECO:0000256" key="6">
    <source>
        <dbReference type="ARBA" id="ARBA00023098"/>
    </source>
</evidence>
<evidence type="ECO:0000256" key="5">
    <source>
        <dbReference type="ARBA" id="ARBA00022989"/>
    </source>
</evidence>
<keyword evidence="12" id="KW-1185">Reference proteome</keyword>
<comment type="subunit">
    <text evidence="10">Probably interacts with PlsX.</text>
</comment>
<dbReference type="Pfam" id="PF02660">
    <property type="entry name" value="G3P_acyltransf"/>
    <property type="match status" value="1"/>
</dbReference>
<dbReference type="RefSeq" id="WP_262096137.1">
    <property type="nucleotide sequence ID" value="NZ_JAOEGN010000006.1"/>
</dbReference>
<keyword evidence="11" id="KW-0012">Acyltransferase</keyword>
<keyword evidence="3 10" id="KW-0808">Transferase</keyword>
<dbReference type="InterPro" id="IPR003811">
    <property type="entry name" value="G3P_acylTferase_PlsY"/>
</dbReference>
<evidence type="ECO:0000256" key="9">
    <source>
        <dbReference type="ARBA" id="ARBA00023264"/>
    </source>
</evidence>
<reference evidence="12" key="1">
    <citation type="submission" date="2023-07" db="EMBL/GenBank/DDBJ databases">
        <title>Novel Mycoplasma species identified in domestic and wild animals.</title>
        <authorList>
            <person name="Volokhov D.V."/>
            <person name="Furtak V.A."/>
            <person name="Zagorodnyaya T.A."/>
        </authorList>
    </citation>
    <scope>NUCLEOTIDE SEQUENCE [LARGE SCALE GENOMIC DNA]</scope>
    <source>
        <strain evidence="12">92-19</strain>
    </source>
</reference>
<keyword evidence="4 10" id="KW-0812">Transmembrane</keyword>
<evidence type="ECO:0000313" key="11">
    <source>
        <dbReference type="EMBL" id="MCU0104883.1"/>
    </source>
</evidence>
<accession>A0ABT2PVY7</accession>
<keyword evidence="5 10" id="KW-1133">Transmembrane helix</keyword>
<evidence type="ECO:0000256" key="2">
    <source>
        <dbReference type="ARBA" id="ARBA00022516"/>
    </source>
</evidence>
<feature type="transmembrane region" description="Helical" evidence="10">
    <location>
        <begin position="6"/>
        <end position="31"/>
    </location>
</feature>
<name>A0ABT2PVY7_9MOLU</name>
<comment type="pathway">
    <text evidence="10">Lipid metabolism; phospholipid metabolism.</text>
</comment>
<comment type="caution">
    <text evidence="11">The sequence shown here is derived from an EMBL/GenBank/DDBJ whole genome shotgun (WGS) entry which is preliminary data.</text>
</comment>
<evidence type="ECO:0000256" key="8">
    <source>
        <dbReference type="ARBA" id="ARBA00023209"/>
    </source>
</evidence>
<dbReference type="Proteomes" id="UP001209076">
    <property type="component" value="Unassembled WGS sequence"/>
</dbReference>
<dbReference type="EC" id="2.3.1.275" evidence="10"/>
<proteinExistence type="inferred from homology"/>
<dbReference type="PANTHER" id="PTHR30309">
    <property type="entry name" value="INNER MEMBRANE PROTEIN YGIH"/>
    <property type="match status" value="1"/>
</dbReference>
<organism evidence="11 12">
    <name type="scientific">Paracholeplasma vituli</name>
    <dbReference type="NCBI Taxonomy" id="69473"/>
    <lineage>
        <taxon>Bacteria</taxon>
        <taxon>Bacillati</taxon>
        <taxon>Mycoplasmatota</taxon>
        <taxon>Mollicutes</taxon>
        <taxon>Acholeplasmatales</taxon>
        <taxon>Acholeplasmataceae</taxon>
        <taxon>Paracholeplasma</taxon>
    </lineage>
</organism>
<dbReference type="PANTHER" id="PTHR30309:SF0">
    <property type="entry name" value="GLYCEROL-3-PHOSPHATE ACYLTRANSFERASE-RELATED"/>
    <property type="match status" value="1"/>
</dbReference>
<comment type="similarity">
    <text evidence="10">Belongs to the PlsY family.</text>
</comment>
<keyword evidence="7 10" id="KW-0472">Membrane</keyword>
<dbReference type="SMART" id="SM01207">
    <property type="entry name" value="G3P_acyltransf"/>
    <property type="match status" value="1"/>
</dbReference>
<dbReference type="EMBL" id="JAOEGN010000006">
    <property type="protein sequence ID" value="MCU0104883.1"/>
    <property type="molecule type" value="Genomic_DNA"/>
</dbReference>
<evidence type="ECO:0000256" key="7">
    <source>
        <dbReference type="ARBA" id="ARBA00023136"/>
    </source>
</evidence>
<evidence type="ECO:0000256" key="4">
    <source>
        <dbReference type="ARBA" id="ARBA00022692"/>
    </source>
</evidence>
<keyword evidence="8 10" id="KW-0594">Phospholipid biosynthesis</keyword>
<protein>
    <recommendedName>
        <fullName evidence="10">Glycerol-3-phosphate acyltransferase</fullName>
    </recommendedName>
    <alternativeName>
        <fullName evidence="10">Acyl-PO4 G3P acyltransferase</fullName>
    </alternativeName>
    <alternativeName>
        <fullName evidence="10">Acyl-phosphate--glycerol-3-phosphate acyltransferase</fullName>
    </alternativeName>
    <alternativeName>
        <fullName evidence="10">G3P acyltransferase</fullName>
        <shortName evidence="10">GPAT</shortName>
        <ecNumber evidence="10">2.3.1.275</ecNumber>
    </alternativeName>
    <alternativeName>
        <fullName evidence="10">Lysophosphatidic acid synthase</fullName>
        <shortName evidence="10">LPA synthase</shortName>
    </alternativeName>
</protein>
<dbReference type="NCBIfam" id="TIGR00023">
    <property type="entry name" value="glycerol-3-phosphate 1-O-acyltransferase PlsY"/>
    <property type="match status" value="1"/>
</dbReference>
<sequence>MGFIAIQIGLILFAYLIGSIPNGLWIGKVFLKIDLREHGSKNIGASNALRVMGLKLGILTFALDALKGALPIIIVRILKTTIELTTNIVIFEQAYDYEIIFGVVAVIGHTLPLFNHFKGGKAVASSAGIVLTLTPIAGVLCILTYIIVVILTKYASLGSTLAAITVFIAAFIEFWLRDILLEQLFVLIVYSFMILFIFYKHRENYKRLLNGTENKMSFTKKKV</sequence>
<comment type="subcellular location">
    <subcellularLocation>
        <location evidence="10">Cell membrane</location>
        <topology evidence="10">Multi-pass membrane protein</topology>
    </subcellularLocation>
</comment>
<evidence type="ECO:0000256" key="3">
    <source>
        <dbReference type="ARBA" id="ARBA00022679"/>
    </source>
</evidence>
<evidence type="ECO:0000256" key="10">
    <source>
        <dbReference type="HAMAP-Rule" id="MF_01043"/>
    </source>
</evidence>
<keyword evidence="6 10" id="KW-0443">Lipid metabolism</keyword>
<dbReference type="HAMAP" id="MF_01043">
    <property type="entry name" value="PlsY"/>
    <property type="match status" value="1"/>
</dbReference>
<feature type="transmembrane region" description="Helical" evidence="10">
    <location>
        <begin position="52"/>
        <end position="74"/>
    </location>
</feature>
<dbReference type="GO" id="GO:0004366">
    <property type="term" value="F:glycerol-3-phosphate O-acyltransferase activity"/>
    <property type="evidence" value="ECO:0007669"/>
    <property type="project" value="UniProtKB-EC"/>
</dbReference>
<comment type="catalytic activity">
    <reaction evidence="10">
        <text>an acyl phosphate + sn-glycerol 3-phosphate = a 1-acyl-sn-glycero-3-phosphate + phosphate</text>
        <dbReference type="Rhea" id="RHEA:34075"/>
        <dbReference type="ChEBI" id="CHEBI:43474"/>
        <dbReference type="ChEBI" id="CHEBI:57597"/>
        <dbReference type="ChEBI" id="CHEBI:57970"/>
        <dbReference type="ChEBI" id="CHEBI:59918"/>
        <dbReference type="EC" id="2.3.1.275"/>
    </reaction>
</comment>
<feature type="transmembrane region" description="Helical" evidence="10">
    <location>
        <begin position="179"/>
        <end position="199"/>
    </location>
</feature>
<feature type="transmembrane region" description="Helical" evidence="10">
    <location>
        <begin position="94"/>
        <end position="114"/>
    </location>
</feature>
<comment type="function">
    <text evidence="10">Catalyzes the transfer of an acyl group from acyl-phosphate (acyl-PO(4)) to glycerol-3-phosphate (G3P) to form lysophosphatidic acid (LPA). This enzyme utilizes acyl-phosphate as fatty acyl donor, but not acyl-CoA or acyl-ACP.</text>
</comment>
<feature type="transmembrane region" description="Helical" evidence="10">
    <location>
        <begin position="126"/>
        <end position="148"/>
    </location>
</feature>
<keyword evidence="2 10" id="KW-0444">Lipid biosynthesis</keyword>
<keyword evidence="1 10" id="KW-1003">Cell membrane</keyword>
<evidence type="ECO:0000256" key="1">
    <source>
        <dbReference type="ARBA" id="ARBA00022475"/>
    </source>
</evidence>
<feature type="transmembrane region" description="Helical" evidence="10">
    <location>
        <begin position="154"/>
        <end position="172"/>
    </location>
</feature>
<evidence type="ECO:0000313" key="12">
    <source>
        <dbReference type="Proteomes" id="UP001209076"/>
    </source>
</evidence>
<gene>
    <name evidence="10 11" type="primary">plsY</name>
    <name evidence="11" type="ORF">N7603_04355</name>
</gene>
<keyword evidence="9 10" id="KW-1208">Phospholipid metabolism</keyword>